<dbReference type="EMBL" id="JABFAD010000010">
    <property type="protein sequence ID" value="MBA0810855.1"/>
    <property type="molecule type" value="Genomic_DNA"/>
</dbReference>
<comment type="caution">
    <text evidence="1">The sequence shown here is derived from an EMBL/GenBank/DDBJ whole genome shotgun (WGS) entry which is preliminary data.</text>
</comment>
<evidence type="ECO:0000313" key="2">
    <source>
        <dbReference type="Proteomes" id="UP000593560"/>
    </source>
</evidence>
<dbReference type="Proteomes" id="UP000593560">
    <property type="component" value="Unassembled WGS sequence"/>
</dbReference>
<keyword evidence="2" id="KW-1185">Reference proteome</keyword>
<proteinExistence type="predicted"/>
<organism evidence="1 2">
    <name type="scientific">Gossypium harknessii</name>
    <dbReference type="NCBI Taxonomy" id="34285"/>
    <lineage>
        <taxon>Eukaryota</taxon>
        <taxon>Viridiplantae</taxon>
        <taxon>Streptophyta</taxon>
        <taxon>Embryophyta</taxon>
        <taxon>Tracheophyta</taxon>
        <taxon>Spermatophyta</taxon>
        <taxon>Magnoliopsida</taxon>
        <taxon>eudicotyledons</taxon>
        <taxon>Gunneridae</taxon>
        <taxon>Pentapetalae</taxon>
        <taxon>rosids</taxon>
        <taxon>malvids</taxon>
        <taxon>Malvales</taxon>
        <taxon>Malvaceae</taxon>
        <taxon>Malvoideae</taxon>
        <taxon>Gossypium</taxon>
    </lineage>
</organism>
<protein>
    <submittedName>
        <fullName evidence="1">Uncharacterized protein</fullName>
    </submittedName>
</protein>
<evidence type="ECO:0000313" key="1">
    <source>
        <dbReference type="EMBL" id="MBA0810855.1"/>
    </source>
</evidence>
<name>A0A7J9HPP3_9ROSI</name>
<reference evidence="1 2" key="1">
    <citation type="journal article" date="2019" name="Genome Biol. Evol.">
        <title>Insights into the evolution of the New World diploid cottons (Gossypium, subgenus Houzingenia) based on genome sequencing.</title>
        <authorList>
            <person name="Grover C.E."/>
            <person name="Arick M.A. 2nd"/>
            <person name="Thrash A."/>
            <person name="Conover J.L."/>
            <person name="Sanders W.S."/>
            <person name="Peterson D.G."/>
            <person name="Frelichowski J.E."/>
            <person name="Scheffler J.A."/>
            <person name="Scheffler B.E."/>
            <person name="Wendel J.F."/>
        </authorList>
    </citation>
    <scope>NUCLEOTIDE SEQUENCE [LARGE SCALE GENOMIC DNA]</scope>
    <source>
        <strain evidence="1">0</strain>
        <tissue evidence="1">Leaf</tissue>
    </source>
</reference>
<sequence length="32" mass="4053">MRSFVKVKWVNVLKYQEEILRFLTEGKEMWTY</sequence>
<gene>
    <name evidence="1" type="ORF">Gohar_002811</name>
</gene>
<accession>A0A7J9HPP3</accession>
<dbReference type="AlphaFoldDB" id="A0A7J9HPP3"/>